<reference evidence="11 12" key="1">
    <citation type="submission" date="2019-07" db="EMBL/GenBank/DDBJ databases">
        <title>Whole genome shotgun sequence of Cellulomonas aerilata NBRC 106308.</title>
        <authorList>
            <person name="Hosoyama A."/>
            <person name="Uohara A."/>
            <person name="Ohji S."/>
            <person name="Ichikawa N."/>
        </authorList>
    </citation>
    <scope>NUCLEOTIDE SEQUENCE [LARGE SCALE GENOMIC DNA]</scope>
    <source>
        <strain evidence="11 12">NBRC 106308</strain>
    </source>
</reference>
<dbReference type="PRINTS" id="PR00727">
    <property type="entry name" value="LEADERPTASE"/>
</dbReference>
<dbReference type="PROSITE" id="PS00760">
    <property type="entry name" value="SPASE_I_2"/>
    <property type="match status" value="1"/>
</dbReference>
<dbReference type="InterPro" id="IPR000223">
    <property type="entry name" value="Pept_S26A_signal_pept_1"/>
</dbReference>
<evidence type="ECO:0000256" key="6">
    <source>
        <dbReference type="ARBA" id="ARBA00022801"/>
    </source>
</evidence>
<keyword evidence="8" id="KW-0472">Membrane</keyword>
<dbReference type="AlphaFoldDB" id="A0A512DBM3"/>
<dbReference type="CDD" id="cd06530">
    <property type="entry name" value="S26_SPase_I"/>
    <property type="match status" value="1"/>
</dbReference>
<organism evidence="11 12">
    <name type="scientific">Cellulomonas aerilata</name>
    <dbReference type="NCBI Taxonomy" id="515326"/>
    <lineage>
        <taxon>Bacteria</taxon>
        <taxon>Bacillati</taxon>
        <taxon>Actinomycetota</taxon>
        <taxon>Actinomycetes</taxon>
        <taxon>Micrococcales</taxon>
        <taxon>Cellulomonadaceae</taxon>
        <taxon>Cellulomonas</taxon>
    </lineage>
</organism>
<dbReference type="SUPFAM" id="SSF51306">
    <property type="entry name" value="LexA/Signal peptidase"/>
    <property type="match status" value="1"/>
</dbReference>
<evidence type="ECO:0000256" key="2">
    <source>
        <dbReference type="ARBA" id="ARBA00004401"/>
    </source>
</evidence>
<evidence type="ECO:0000256" key="3">
    <source>
        <dbReference type="ARBA" id="ARBA00009370"/>
    </source>
</evidence>
<dbReference type="Proteomes" id="UP000321181">
    <property type="component" value="Unassembled WGS sequence"/>
</dbReference>
<dbReference type="InterPro" id="IPR019758">
    <property type="entry name" value="Pept_S26A_signal_pept_1_CS"/>
</dbReference>
<dbReference type="GO" id="GO:0009003">
    <property type="term" value="F:signal peptidase activity"/>
    <property type="evidence" value="ECO:0007669"/>
    <property type="project" value="UniProtKB-EC"/>
</dbReference>
<keyword evidence="8" id="KW-0812">Transmembrane</keyword>
<evidence type="ECO:0000256" key="5">
    <source>
        <dbReference type="ARBA" id="ARBA00022670"/>
    </source>
</evidence>
<comment type="caution">
    <text evidence="11">The sequence shown here is derived from an EMBL/GenBank/DDBJ whole genome shotgun (WGS) entry which is preliminary data.</text>
</comment>
<evidence type="ECO:0000313" key="11">
    <source>
        <dbReference type="EMBL" id="GEO33879.1"/>
    </source>
</evidence>
<dbReference type="EMBL" id="BJYY01000012">
    <property type="protein sequence ID" value="GEO33879.1"/>
    <property type="molecule type" value="Genomic_DNA"/>
</dbReference>
<dbReference type="OrthoDB" id="9815782at2"/>
<evidence type="ECO:0000256" key="1">
    <source>
        <dbReference type="ARBA" id="ARBA00000677"/>
    </source>
</evidence>
<dbReference type="InterPro" id="IPR019756">
    <property type="entry name" value="Pept_S26A_signal_pept_1_Ser-AS"/>
</dbReference>
<dbReference type="RefSeq" id="WP_146902511.1">
    <property type="nucleotide sequence ID" value="NZ_BJYY01000012.1"/>
</dbReference>
<evidence type="ECO:0000256" key="4">
    <source>
        <dbReference type="ARBA" id="ARBA00013208"/>
    </source>
</evidence>
<gene>
    <name evidence="11" type="ORF">CAE01nite_16040</name>
</gene>
<dbReference type="InterPro" id="IPR019533">
    <property type="entry name" value="Peptidase_S26"/>
</dbReference>
<keyword evidence="8" id="KW-1133">Transmembrane helix</keyword>
<evidence type="ECO:0000313" key="12">
    <source>
        <dbReference type="Proteomes" id="UP000321181"/>
    </source>
</evidence>
<keyword evidence="5 8" id="KW-0645">Protease</keyword>
<dbReference type="InterPro" id="IPR036286">
    <property type="entry name" value="LexA/Signal_pep-like_sf"/>
</dbReference>
<evidence type="ECO:0000259" key="10">
    <source>
        <dbReference type="Pfam" id="PF10502"/>
    </source>
</evidence>
<accession>A0A512DBM3</accession>
<dbReference type="NCBIfam" id="TIGR02227">
    <property type="entry name" value="sigpep_I_bact"/>
    <property type="match status" value="1"/>
</dbReference>
<dbReference type="PROSITE" id="PS00501">
    <property type="entry name" value="SPASE_I_1"/>
    <property type="match status" value="1"/>
</dbReference>
<dbReference type="GO" id="GO:0004252">
    <property type="term" value="F:serine-type endopeptidase activity"/>
    <property type="evidence" value="ECO:0007669"/>
    <property type="project" value="InterPro"/>
</dbReference>
<keyword evidence="12" id="KW-1185">Reference proteome</keyword>
<comment type="catalytic activity">
    <reaction evidence="1 8">
        <text>Cleavage of hydrophobic, N-terminal signal or leader sequences from secreted and periplasmic proteins.</text>
        <dbReference type="EC" id="3.4.21.89"/>
    </reaction>
</comment>
<evidence type="ECO:0000256" key="7">
    <source>
        <dbReference type="PIRSR" id="PIRSR600223-1"/>
    </source>
</evidence>
<dbReference type="Pfam" id="PF10502">
    <property type="entry name" value="Peptidase_S26"/>
    <property type="match status" value="1"/>
</dbReference>
<dbReference type="EC" id="3.4.21.89" evidence="4 8"/>
<dbReference type="GO" id="GO:0005886">
    <property type="term" value="C:plasma membrane"/>
    <property type="evidence" value="ECO:0007669"/>
    <property type="project" value="UniProtKB-SubCell"/>
</dbReference>
<comment type="similarity">
    <text evidence="3 9">Belongs to the peptidase S26 family.</text>
</comment>
<feature type="active site" evidence="7">
    <location>
        <position position="59"/>
    </location>
</feature>
<dbReference type="Gene3D" id="2.10.109.10">
    <property type="entry name" value="Umud Fragment, subunit A"/>
    <property type="match status" value="1"/>
</dbReference>
<dbReference type="PROSITE" id="PS00761">
    <property type="entry name" value="SPASE_I_3"/>
    <property type="match status" value="1"/>
</dbReference>
<comment type="subcellular location">
    <subcellularLocation>
        <location evidence="2">Cell membrane</location>
        <topology evidence="2">Single-pass type II membrane protein</topology>
    </subcellularLocation>
    <subcellularLocation>
        <location evidence="9">Membrane</location>
        <topology evidence="9">Single-pass type II membrane protein</topology>
    </subcellularLocation>
</comment>
<keyword evidence="6 8" id="KW-0378">Hydrolase</keyword>
<name>A0A512DBM3_9CELL</name>
<proteinExistence type="inferred from homology"/>
<feature type="domain" description="Peptidase S26" evidence="10">
    <location>
        <begin position="29"/>
        <end position="183"/>
    </location>
</feature>
<sequence length="191" mass="20531">MATPHHTAAPVLHGPALRRAEGRRRRRTAVALLVAVLLVGLLGLVRTHVVGPVRIASTSMEPTLFAGDVVLVDRRPVQAETLARGDLVTFRDVRDGTETLKRVVGLPGERVSIVDSVLHVDGAPVSEPYVVDPDDEGMFNAQVVVPADSVYVLGDNRLVSVDSRDYGPVPEANLDGRVTVRIWPLVRSGGD</sequence>
<dbReference type="GO" id="GO:0006465">
    <property type="term" value="P:signal peptide processing"/>
    <property type="evidence" value="ECO:0007669"/>
    <property type="project" value="InterPro"/>
</dbReference>
<feature type="active site" evidence="7">
    <location>
        <position position="101"/>
    </location>
</feature>
<evidence type="ECO:0000256" key="8">
    <source>
        <dbReference type="RuleBase" id="RU003993"/>
    </source>
</evidence>
<protein>
    <recommendedName>
        <fullName evidence="4 8">Signal peptidase I</fullName>
        <ecNumber evidence="4 8">3.4.21.89</ecNumber>
    </recommendedName>
</protein>
<evidence type="ECO:0000256" key="9">
    <source>
        <dbReference type="RuleBase" id="RU362042"/>
    </source>
</evidence>
<dbReference type="PANTHER" id="PTHR43390:SF1">
    <property type="entry name" value="CHLOROPLAST PROCESSING PEPTIDASE"/>
    <property type="match status" value="1"/>
</dbReference>
<dbReference type="PANTHER" id="PTHR43390">
    <property type="entry name" value="SIGNAL PEPTIDASE I"/>
    <property type="match status" value="1"/>
</dbReference>
<feature type="transmembrane region" description="Helical" evidence="8">
    <location>
        <begin position="28"/>
        <end position="45"/>
    </location>
</feature>
<dbReference type="InterPro" id="IPR019757">
    <property type="entry name" value="Pept_S26A_signal_pept_1_Lys-AS"/>
</dbReference>